<dbReference type="AlphaFoldDB" id="A0A5P8E3Q7"/>
<keyword evidence="3" id="KW-1185">Reference proteome</keyword>
<protein>
    <submittedName>
        <fullName evidence="2">Uncharacterized protein</fullName>
    </submittedName>
</protein>
<keyword evidence="1" id="KW-0472">Membrane</keyword>
<feature type="transmembrane region" description="Helical" evidence="1">
    <location>
        <begin position="201"/>
        <end position="221"/>
    </location>
</feature>
<keyword evidence="1" id="KW-1133">Transmembrane helix</keyword>
<organism evidence="2 3">
    <name type="scientific">Pseudoprevotella muciniphila</name>
    <dbReference type="NCBI Taxonomy" id="2133944"/>
    <lineage>
        <taxon>Bacteria</taxon>
        <taxon>Pseudomonadati</taxon>
        <taxon>Bacteroidota</taxon>
        <taxon>Bacteroidia</taxon>
        <taxon>Bacteroidales</taxon>
        <taxon>Prevotellaceae</taxon>
        <taxon>Pseudoprevotella</taxon>
    </lineage>
</organism>
<feature type="transmembrane region" description="Helical" evidence="1">
    <location>
        <begin position="157"/>
        <end position="175"/>
    </location>
</feature>
<accession>A0A5P8E3Q7</accession>
<evidence type="ECO:0000313" key="3">
    <source>
        <dbReference type="Proteomes" id="UP000249375"/>
    </source>
</evidence>
<keyword evidence="1" id="KW-0812">Transmembrane</keyword>
<evidence type="ECO:0000313" key="2">
    <source>
        <dbReference type="EMBL" id="QFQ11623.1"/>
    </source>
</evidence>
<dbReference type="EMBL" id="CP033459">
    <property type="protein sequence ID" value="QFQ11623.1"/>
    <property type="molecule type" value="Genomic_DNA"/>
</dbReference>
<sequence length="282" mass="31726">MVDSISFNANYHYWKGFKFQTVDTLFLKLKDANSLSTFVVNVDTILPGTSVVVADIVVKPPLPSGEISDSTQKMVNDSLWVSVVQSAENHGWLMEKDLRDRAIPDDPISFFIYRFSGWRTAAAIIFAIILAVAYFAVRRKDHAKVIKNIVEALTSPYAVMMTCAAGILGMVYGFLESNAPDAWQHFFYHPTINPFAEGIPFVLRLFVAMIWINLVLAVAAFDDVRCRMYLSKAIPQILIVYATSLIVYVVVAFTSNLYVGPAVLAVYAFWAIRNCRKNWKND</sequence>
<proteinExistence type="predicted"/>
<feature type="transmembrane region" description="Helical" evidence="1">
    <location>
        <begin position="117"/>
        <end position="137"/>
    </location>
</feature>
<gene>
    <name evidence="2" type="ORF">C7Y71_000455</name>
</gene>
<evidence type="ECO:0000256" key="1">
    <source>
        <dbReference type="SAM" id="Phobius"/>
    </source>
</evidence>
<reference evidence="2 3" key="1">
    <citation type="submission" date="2018-11" db="EMBL/GenBank/DDBJ databases">
        <authorList>
            <person name="Na S.W."/>
            <person name="Baik M."/>
        </authorList>
    </citation>
    <scope>NUCLEOTIDE SEQUENCE [LARGE SCALE GENOMIC DNA]</scope>
    <source>
        <strain evidence="2 3">E39</strain>
    </source>
</reference>
<name>A0A5P8E3Q7_9BACT</name>
<dbReference type="KEGG" id="alq:C7Y71_000455"/>
<feature type="transmembrane region" description="Helical" evidence="1">
    <location>
        <begin position="233"/>
        <end position="251"/>
    </location>
</feature>
<dbReference type="Proteomes" id="UP000249375">
    <property type="component" value="Chromosome"/>
</dbReference>